<dbReference type="EMBL" id="FOCC01000001">
    <property type="protein sequence ID" value="SEM30588.1"/>
    <property type="molecule type" value="Genomic_DNA"/>
</dbReference>
<keyword evidence="1" id="KW-0812">Transmembrane</keyword>
<reference evidence="2 3" key="1">
    <citation type="submission" date="2016-10" db="EMBL/GenBank/DDBJ databases">
        <authorList>
            <person name="Varghese N."/>
            <person name="Submissions S."/>
        </authorList>
    </citation>
    <scope>NUCLEOTIDE SEQUENCE [LARGE SCALE GENOMIC DNA]</scope>
    <source>
        <strain evidence="2 3">WC1T17</strain>
    </source>
</reference>
<keyword evidence="1" id="KW-0472">Membrane</keyword>
<feature type="transmembrane region" description="Helical" evidence="1">
    <location>
        <begin position="53"/>
        <end position="73"/>
    </location>
</feature>
<name>A0ABY1A8T1_9LACO</name>
<feature type="transmembrane region" description="Helical" evidence="1">
    <location>
        <begin position="318"/>
        <end position="340"/>
    </location>
</feature>
<protein>
    <recommendedName>
        <fullName evidence="4">Polymerase</fullName>
    </recommendedName>
</protein>
<feature type="transmembrane region" description="Helical" evidence="1">
    <location>
        <begin position="79"/>
        <end position="109"/>
    </location>
</feature>
<sequence length="394" mass="44217">MDIMNQTYQIPFGQRILAKFPWLADAIFFVSFELIVLTNFIQGTMLYNHQISSVVVGKVQIIAGILAVLKVLLFDDKSISGWLLTIFVGVLLWQSATLALGYDIFYYFLLLIAAKNVNFKYIAASFFATTTVALLLVFSLAKFGIIPNLSFTKANGTFALGMNYPTDLAARFFYLLAAYALFKNFALSLPEKISFLAVIVLTYTVTHTRVDLLVMALLLLAIIFYKQVAFILEKVTNKGITVLLGALVAVLVGASYLYRDHSTLFTLANKIFSNRLSLGNRAFKEYNVTLLGQPIPQQGFGGSSTEKLADYFYIDSSYLRILMMFGAVTFLIFIGLLVYLSQKFMQQRLYAFEIVLILVAISSLIDQHLYDVSFNIILLAALANLDYAKDSHYY</sequence>
<feature type="transmembrane region" description="Helical" evidence="1">
    <location>
        <begin position="349"/>
        <end position="366"/>
    </location>
</feature>
<keyword evidence="1" id="KW-1133">Transmembrane helix</keyword>
<evidence type="ECO:0008006" key="4">
    <source>
        <dbReference type="Google" id="ProtNLM"/>
    </source>
</evidence>
<evidence type="ECO:0000256" key="1">
    <source>
        <dbReference type="SAM" id="Phobius"/>
    </source>
</evidence>
<evidence type="ECO:0000313" key="3">
    <source>
        <dbReference type="Proteomes" id="UP000182089"/>
    </source>
</evidence>
<feature type="transmembrane region" description="Helical" evidence="1">
    <location>
        <begin position="212"/>
        <end position="232"/>
    </location>
</feature>
<feature type="transmembrane region" description="Helical" evidence="1">
    <location>
        <begin position="20"/>
        <end position="41"/>
    </location>
</feature>
<organism evidence="2 3">
    <name type="scientific">Ligilactobacillus ruminis</name>
    <dbReference type="NCBI Taxonomy" id="1623"/>
    <lineage>
        <taxon>Bacteria</taxon>
        <taxon>Bacillati</taxon>
        <taxon>Bacillota</taxon>
        <taxon>Bacilli</taxon>
        <taxon>Lactobacillales</taxon>
        <taxon>Lactobacillaceae</taxon>
        <taxon>Ligilactobacillus</taxon>
    </lineage>
</organism>
<evidence type="ECO:0000313" key="2">
    <source>
        <dbReference type="EMBL" id="SEM30588.1"/>
    </source>
</evidence>
<feature type="transmembrane region" description="Helical" evidence="1">
    <location>
        <begin position="121"/>
        <end position="141"/>
    </location>
</feature>
<feature type="transmembrane region" description="Helical" evidence="1">
    <location>
        <begin position="161"/>
        <end position="182"/>
    </location>
</feature>
<accession>A0ABY1A8T1</accession>
<proteinExistence type="predicted"/>
<comment type="caution">
    <text evidence="2">The sequence shown here is derived from an EMBL/GenBank/DDBJ whole genome shotgun (WGS) entry which is preliminary data.</text>
</comment>
<feature type="transmembrane region" description="Helical" evidence="1">
    <location>
        <begin position="239"/>
        <end position="258"/>
    </location>
</feature>
<dbReference type="Proteomes" id="UP000182089">
    <property type="component" value="Unassembled WGS sequence"/>
</dbReference>
<gene>
    <name evidence="2" type="ORF">SAMN05216431_10124</name>
</gene>